<dbReference type="InterPro" id="IPR047153">
    <property type="entry name" value="TRIM45/56/19-like"/>
</dbReference>
<evidence type="ECO:0000313" key="4">
    <source>
        <dbReference type="Proteomes" id="UP001217089"/>
    </source>
</evidence>
<comment type="caution">
    <text evidence="3">The sequence shown here is derived from an EMBL/GenBank/DDBJ whole genome shotgun (WGS) entry which is preliminary data.</text>
</comment>
<keyword evidence="1" id="KW-0863">Zinc-finger</keyword>
<dbReference type="InterPro" id="IPR000315">
    <property type="entry name" value="Znf_B-box"/>
</dbReference>
<dbReference type="Pfam" id="PF00643">
    <property type="entry name" value="zf-B_box"/>
    <property type="match status" value="1"/>
</dbReference>
<dbReference type="PANTHER" id="PTHR25462:SF296">
    <property type="entry name" value="MEIOTIC P26, ISOFORM F"/>
    <property type="match status" value="1"/>
</dbReference>
<dbReference type="Proteomes" id="UP001217089">
    <property type="component" value="Unassembled WGS sequence"/>
</dbReference>
<accession>A0ABQ9EV71</accession>
<evidence type="ECO:0000256" key="1">
    <source>
        <dbReference type="PROSITE-ProRule" id="PRU00024"/>
    </source>
</evidence>
<organism evidence="3 4">
    <name type="scientific">Tegillarca granosa</name>
    <name type="common">Malaysian cockle</name>
    <name type="synonym">Anadara granosa</name>
    <dbReference type="NCBI Taxonomy" id="220873"/>
    <lineage>
        <taxon>Eukaryota</taxon>
        <taxon>Metazoa</taxon>
        <taxon>Spiralia</taxon>
        <taxon>Lophotrochozoa</taxon>
        <taxon>Mollusca</taxon>
        <taxon>Bivalvia</taxon>
        <taxon>Autobranchia</taxon>
        <taxon>Pteriomorphia</taxon>
        <taxon>Arcoida</taxon>
        <taxon>Arcoidea</taxon>
        <taxon>Arcidae</taxon>
        <taxon>Tegillarca</taxon>
    </lineage>
</organism>
<keyword evidence="1" id="KW-0862">Zinc</keyword>
<reference evidence="3 4" key="1">
    <citation type="submission" date="2022-12" db="EMBL/GenBank/DDBJ databases">
        <title>Chromosome-level genome of Tegillarca granosa.</title>
        <authorList>
            <person name="Kim J."/>
        </authorList>
    </citation>
    <scope>NUCLEOTIDE SEQUENCE [LARGE SCALE GENOMIC DNA]</scope>
    <source>
        <strain evidence="3">Teg-2019</strain>
        <tissue evidence="3">Adductor muscle</tissue>
    </source>
</reference>
<dbReference type="PROSITE" id="PS50119">
    <property type="entry name" value="ZF_BBOX"/>
    <property type="match status" value="1"/>
</dbReference>
<feature type="domain" description="B box-type" evidence="2">
    <location>
        <begin position="13"/>
        <end position="54"/>
    </location>
</feature>
<dbReference type="PANTHER" id="PTHR25462">
    <property type="entry name" value="BONUS, ISOFORM C-RELATED"/>
    <property type="match status" value="1"/>
</dbReference>
<proteinExistence type="predicted"/>
<gene>
    <name evidence="3" type="ORF">KUTeg_015566</name>
</gene>
<sequence>MASKTASSENRRDGDVFCTSHQGEPIHMYCTNCDQAVCLKCVVSIHRGHNFDMIQDVVQEKRIDLLKYLKQYKSLISSLDEAVNDILNNRGTYTQQMDKIYKEEWKQKIDQIADDITDELRAVSDSDLQELTEREERLVKQRKTMAQFIKRCQEITESKNNMGVMDIIPQLKEQVESYLPCETTEGEEEENASDFEGESHNSKHYIIDTSSVKNVKPGKPCTAVAPTDEDNAWVGYKYQDREIMCINRGGQVLKTVDLGYIPGDITMTSTGEIIITDMKGRKINKHNKDGTFAKTNN</sequence>
<dbReference type="EMBL" id="JARBDR010000793">
    <property type="protein sequence ID" value="KAJ8307482.1"/>
    <property type="molecule type" value="Genomic_DNA"/>
</dbReference>
<protein>
    <recommendedName>
        <fullName evidence="2">B box-type domain-containing protein</fullName>
    </recommendedName>
</protein>
<evidence type="ECO:0000259" key="2">
    <source>
        <dbReference type="PROSITE" id="PS50119"/>
    </source>
</evidence>
<evidence type="ECO:0000313" key="3">
    <source>
        <dbReference type="EMBL" id="KAJ8307482.1"/>
    </source>
</evidence>
<dbReference type="SUPFAM" id="SSF57845">
    <property type="entry name" value="B-box zinc-binding domain"/>
    <property type="match status" value="1"/>
</dbReference>
<keyword evidence="4" id="KW-1185">Reference proteome</keyword>
<dbReference type="Gene3D" id="3.30.160.60">
    <property type="entry name" value="Classic Zinc Finger"/>
    <property type="match status" value="1"/>
</dbReference>
<dbReference type="SMART" id="SM00336">
    <property type="entry name" value="BBOX"/>
    <property type="match status" value="1"/>
</dbReference>
<name>A0ABQ9EV71_TEGGR</name>
<keyword evidence="1" id="KW-0479">Metal-binding</keyword>